<reference evidence="2" key="1">
    <citation type="submission" date="2024-06" db="EMBL/GenBank/DDBJ databases">
        <authorList>
            <person name="Kandhan P."/>
            <person name="Suresh D."/>
            <person name="Suresh A."/>
            <person name="Gopikrishnan V."/>
        </authorList>
    </citation>
    <scope>NUCLEOTIDE SEQUENCE</scope>
</reference>
<protein>
    <submittedName>
        <fullName evidence="2">Uncharacterized protein</fullName>
    </submittedName>
</protein>
<feature type="transmembrane region" description="Helical" evidence="1">
    <location>
        <begin position="21"/>
        <end position="39"/>
    </location>
</feature>
<accession>A0AB39C6U9</accession>
<keyword evidence="1" id="KW-1133">Transmembrane helix</keyword>
<organism evidence="2">
    <name type="scientific">Pseudomonas phage KV2023</name>
    <dbReference type="NCBI Taxonomy" id="3234047"/>
    <lineage>
        <taxon>Viruses</taxon>
        <taxon>Duplodnaviria</taxon>
        <taxon>Heunggongvirae</taxon>
        <taxon>Uroviricota</taxon>
        <taxon>Caudoviricetes</taxon>
        <taxon>Bruynoghevirus</taxon>
    </lineage>
</organism>
<dbReference type="EMBL" id="PP949967">
    <property type="protein sequence ID" value="XDJ02354.1"/>
    <property type="molecule type" value="Genomic_DNA"/>
</dbReference>
<keyword evidence="1" id="KW-0812">Transmembrane</keyword>
<proteinExistence type="predicted"/>
<keyword evidence="1" id="KW-0472">Membrane</keyword>
<name>A0AB39C6U9_9CAUD</name>
<evidence type="ECO:0000256" key="1">
    <source>
        <dbReference type="SAM" id="Phobius"/>
    </source>
</evidence>
<evidence type="ECO:0000313" key="2">
    <source>
        <dbReference type="EMBL" id="XDJ02354.1"/>
    </source>
</evidence>
<sequence length="40" mass="4355">MSSIKTGGVMREDQKVKGGFPWTYIAVAALFALLVYVGYS</sequence>